<evidence type="ECO:0000313" key="3">
    <source>
        <dbReference type="Proteomes" id="UP000030008"/>
    </source>
</evidence>
<feature type="region of interest" description="Disordered" evidence="1">
    <location>
        <begin position="51"/>
        <end position="80"/>
    </location>
</feature>
<dbReference type="EMBL" id="JQIF01000008">
    <property type="protein sequence ID" value="KGJ54814.1"/>
    <property type="molecule type" value="Genomic_DNA"/>
</dbReference>
<dbReference type="Proteomes" id="UP000030008">
    <property type="component" value="Unassembled WGS sequence"/>
</dbReference>
<dbReference type="GO" id="GO:0005615">
    <property type="term" value="C:extracellular space"/>
    <property type="evidence" value="ECO:0007669"/>
    <property type="project" value="TreeGrafter"/>
</dbReference>
<evidence type="ECO:0000256" key="1">
    <source>
        <dbReference type="SAM" id="MobiDB-lite"/>
    </source>
</evidence>
<dbReference type="RefSeq" id="WP_044903614.1">
    <property type="nucleotide sequence ID" value="NZ_JQIF01000008.1"/>
</dbReference>
<comment type="caution">
    <text evidence="2">The sequence shown here is derived from an EMBL/GenBank/DDBJ whole genome shotgun (WGS) entry which is preliminary data.</text>
</comment>
<dbReference type="AlphaFoldDB" id="A0A099I9X4"/>
<proteinExistence type="predicted"/>
<dbReference type="GO" id="GO:0031012">
    <property type="term" value="C:extracellular matrix"/>
    <property type="evidence" value="ECO:0007669"/>
    <property type="project" value="TreeGrafter"/>
</dbReference>
<name>A0A099I9X4_CLOIN</name>
<dbReference type="PANTHER" id="PTHR24023">
    <property type="entry name" value="COLLAGEN ALPHA"/>
    <property type="match status" value="1"/>
</dbReference>
<evidence type="ECO:0008006" key="4">
    <source>
        <dbReference type="Google" id="ProtNLM"/>
    </source>
</evidence>
<accession>A0A099I9X4</accession>
<dbReference type="GO" id="GO:0030020">
    <property type="term" value="F:extracellular matrix structural constituent conferring tensile strength"/>
    <property type="evidence" value="ECO:0007669"/>
    <property type="project" value="TreeGrafter"/>
</dbReference>
<reference evidence="2 3" key="1">
    <citation type="submission" date="2014-08" db="EMBL/GenBank/DDBJ databases">
        <title>Clostridium innocuum, an unnegligible vancomycin-resistant pathogen causing extra-intestinal infections.</title>
        <authorList>
            <person name="Feng Y."/>
            <person name="Chiu C.-H."/>
        </authorList>
    </citation>
    <scope>NUCLEOTIDE SEQUENCE [LARGE SCALE GENOMIC DNA]</scope>
    <source>
        <strain evidence="2 3">AN88</strain>
    </source>
</reference>
<sequence length="245" mass="24612">MLYDENEYYDSCACCCDCCCEGPRGPRGFRGPTGPTGIGITGPTGATGVTGNTGATGPAGIGPTGPTGATGNTGSTGPTGPEGSGADCLCVQQMINILLQIIQLYPNDTVVVAMESGNNASGRAGSLLPSPDYGLLQLTNAQGVPQEAVSICRIASVRITSAVYNEAITYLPAPVPAPTGCSAACENAVRSYLPVGTSGVDINAGGQTVGQGTVIRNEFAMVVLVGPNNSDPTFVSACKAEIITK</sequence>
<evidence type="ECO:0000313" key="2">
    <source>
        <dbReference type="EMBL" id="KGJ54814.1"/>
    </source>
</evidence>
<gene>
    <name evidence="2" type="ORF">CIAN88_01630</name>
</gene>
<organism evidence="2 3">
    <name type="scientific">Clostridium innocuum</name>
    <dbReference type="NCBI Taxonomy" id="1522"/>
    <lineage>
        <taxon>Bacteria</taxon>
        <taxon>Bacillati</taxon>
        <taxon>Bacillota</taxon>
        <taxon>Clostridia</taxon>
        <taxon>Eubacteriales</taxon>
        <taxon>Clostridiaceae</taxon>
        <taxon>Clostridium</taxon>
    </lineage>
</organism>
<dbReference type="InterPro" id="IPR050149">
    <property type="entry name" value="Collagen_superfamily"/>
</dbReference>
<protein>
    <recommendedName>
        <fullName evidence="4">Collagen-like protein</fullName>
    </recommendedName>
</protein>
<dbReference type="PANTHER" id="PTHR24023:SF1095">
    <property type="entry name" value="EGF-LIKE DOMAIN-CONTAINING PROTEIN"/>
    <property type="match status" value="1"/>
</dbReference>
<dbReference type="GO" id="GO:0030198">
    <property type="term" value="P:extracellular matrix organization"/>
    <property type="evidence" value="ECO:0007669"/>
    <property type="project" value="TreeGrafter"/>
</dbReference>
<feature type="compositionally biased region" description="Low complexity" evidence="1">
    <location>
        <begin position="66"/>
        <end position="80"/>
    </location>
</feature>